<keyword evidence="2" id="KW-1185">Reference proteome</keyword>
<proteinExistence type="predicted"/>
<dbReference type="STRING" id="658196.A0A397SHK3"/>
<organism evidence="1 2">
    <name type="scientific">Glomus cerebriforme</name>
    <dbReference type="NCBI Taxonomy" id="658196"/>
    <lineage>
        <taxon>Eukaryota</taxon>
        <taxon>Fungi</taxon>
        <taxon>Fungi incertae sedis</taxon>
        <taxon>Mucoromycota</taxon>
        <taxon>Glomeromycotina</taxon>
        <taxon>Glomeromycetes</taxon>
        <taxon>Glomerales</taxon>
        <taxon>Glomeraceae</taxon>
        <taxon>Glomus</taxon>
    </lineage>
</organism>
<reference evidence="1 2" key="1">
    <citation type="submission" date="2018-06" db="EMBL/GenBank/DDBJ databases">
        <title>Comparative genomics reveals the genomic features of Rhizophagus irregularis, R. cerebriforme, R. diaphanum and Gigaspora rosea, and their symbiotic lifestyle signature.</title>
        <authorList>
            <person name="Morin E."/>
            <person name="San Clemente H."/>
            <person name="Chen E.C.H."/>
            <person name="De La Providencia I."/>
            <person name="Hainaut M."/>
            <person name="Kuo A."/>
            <person name="Kohler A."/>
            <person name="Murat C."/>
            <person name="Tang N."/>
            <person name="Roy S."/>
            <person name="Loubradou J."/>
            <person name="Henrissat B."/>
            <person name="Grigoriev I.V."/>
            <person name="Corradi N."/>
            <person name="Roux C."/>
            <person name="Martin F.M."/>
        </authorList>
    </citation>
    <scope>NUCLEOTIDE SEQUENCE [LARGE SCALE GENOMIC DNA]</scope>
    <source>
        <strain evidence="1 2">DAOM 227022</strain>
    </source>
</reference>
<feature type="non-terminal residue" evidence="1">
    <location>
        <position position="1"/>
    </location>
</feature>
<dbReference type="EMBL" id="QKYT01000684">
    <property type="protein sequence ID" value="RIA82261.1"/>
    <property type="molecule type" value="Genomic_DNA"/>
</dbReference>
<evidence type="ECO:0000313" key="1">
    <source>
        <dbReference type="EMBL" id="RIA82261.1"/>
    </source>
</evidence>
<evidence type="ECO:0000313" key="2">
    <source>
        <dbReference type="Proteomes" id="UP000265703"/>
    </source>
</evidence>
<protein>
    <submittedName>
        <fullName evidence="1">Uncharacterized protein</fullName>
    </submittedName>
</protein>
<sequence length="323" mass="38709">KIDNKFNSLKIYNDPYYQSNQNFSNNRWSFNISSLQTYSNEKFIFVAISYINVEMDMKEKKEESTNVENDMNGPTENYYKMNMSNDSLVHKRDSLYIEYRLIAEKKIFDFGSQEKTIILCFKLNKSNESYSLANRNHPLTYHHYCGDISGISRFINEQGDINKQDDIINNQNLKRFILLNFNGIYNYEYNNENLSFNYNKKFNYPKRNLTDCMNRLLACLYNNYLLVKKYKNKVQVLEVCNLAEMKLYLVKNGLQIMAKNFEGKPFLEYIWTNGIPIDQEYNDAYNGLHIEKIEFGHEHLRLKVYWDEKNEKENLKQKKRIIQ</sequence>
<gene>
    <name evidence="1" type="ORF">C1645_862959</name>
</gene>
<accession>A0A397SHK3</accession>
<dbReference type="Proteomes" id="UP000265703">
    <property type="component" value="Unassembled WGS sequence"/>
</dbReference>
<comment type="caution">
    <text evidence="1">The sequence shown here is derived from an EMBL/GenBank/DDBJ whole genome shotgun (WGS) entry which is preliminary data.</text>
</comment>
<name>A0A397SHK3_9GLOM</name>
<dbReference type="AlphaFoldDB" id="A0A397SHK3"/>